<evidence type="ECO:0000256" key="1">
    <source>
        <dbReference type="SAM" id="MobiDB-lite"/>
    </source>
</evidence>
<gene>
    <name evidence="3" type="ORF">Y1Q_0016810</name>
</gene>
<accession>A0A151P6J6</accession>
<evidence type="ECO:0000259" key="2">
    <source>
        <dbReference type="PROSITE" id="PS50804"/>
    </source>
</evidence>
<dbReference type="AlphaFoldDB" id="A0A151P6J6"/>
<name>A0A151P6J6_ALLMI</name>
<dbReference type="PANTHER" id="PTHR46888">
    <property type="entry name" value="ZINC KNUCKLE DOMAINCONTAINING PROTEIN-RELATED"/>
    <property type="match status" value="1"/>
</dbReference>
<dbReference type="InterPro" id="IPR003309">
    <property type="entry name" value="SCAN_dom"/>
</dbReference>
<dbReference type="Pfam" id="PF02023">
    <property type="entry name" value="SCAN"/>
    <property type="match status" value="1"/>
</dbReference>
<feature type="compositionally biased region" description="Basic residues" evidence="1">
    <location>
        <begin position="245"/>
        <end position="254"/>
    </location>
</feature>
<feature type="compositionally biased region" description="Polar residues" evidence="1">
    <location>
        <begin position="228"/>
        <end position="241"/>
    </location>
</feature>
<keyword evidence="4" id="KW-1185">Reference proteome</keyword>
<dbReference type="PANTHER" id="PTHR46888:SF1">
    <property type="entry name" value="RIBONUCLEASE H"/>
    <property type="match status" value="1"/>
</dbReference>
<evidence type="ECO:0000313" key="3">
    <source>
        <dbReference type="EMBL" id="KYO44688.1"/>
    </source>
</evidence>
<dbReference type="SMART" id="SM00431">
    <property type="entry name" value="SCAN"/>
    <property type="match status" value="1"/>
</dbReference>
<dbReference type="Proteomes" id="UP000050525">
    <property type="component" value="Unassembled WGS sequence"/>
</dbReference>
<comment type="caution">
    <text evidence="3">The sequence shown here is derived from an EMBL/GenBank/DDBJ whole genome shotgun (WGS) entry which is preliminary data.</text>
</comment>
<evidence type="ECO:0000313" key="4">
    <source>
        <dbReference type="Proteomes" id="UP000050525"/>
    </source>
</evidence>
<dbReference type="InterPro" id="IPR038269">
    <property type="entry name" value="SCAN_sf"/>
</dbReference>
<dbReference type="SUPFAM" id="SSF47353">
    <property type="entry name" value="Retrovirus capsid dimerization domain-like"/>
    <property type="match status" value="1"/>
</dbReference>
<reference evidence="3 4" key="1">
    <citation type="journal article" date="2012" name="Genome Biol.">
        <title>Sequencing three crocodilian genomes to illuminate the evolution of archosaurs and amniotes.</title>
        <authorList>
            <person name="St John J.A."/>
            <person name="Braun E.L."/>
            <person name="Isberg S.R."/>
            <person name="Miles L.G."/>
            <person name="Chong A.Y."/>
            <person name="Gongora J."/>
            <person name="Dalzell P."/>
            <person name="Moran C."/>
            <person name="Bed'hom B."/>
            <person name="Abzhanov A."/>
            <person name="Burgess S.C."/>
            <person name="Cooksey A.M."/>
            <person name="Castoe T.A."/>
            <person name="Crawford N.G."/>
            <person name="Densmore L.D."/>
            <person name="Drew J.C."/>
            <person name="Edwards S.V."/>
            <person name="Faircloth B.C."/>
            <person name="Fujita M.K."/>
            <person name="Greenwold M.J."/>
            <person name="Hoffmann F.G."/>
            <person name="Howard J.M."/>
            <person name="Iguchi T."/>
            <person name="Janes D.E."/>
            <person name="Khan S.Y."/>
            <person name="Kohno S."/>
            <person name="de Koning A.J."/>
            <person name="Lance S.L."/>
            <person name="McCarthy F.M."/>
            <person name="McCormack J.E."/>
            <person name="Merchant M.E."/>
            <person name="Peterson D.G."/>
            <person name="Pollock D.D."/>
            <person name="Pourmand N."/>
            <person name="Raney B.J."/>
            <person name="Roessler K.A."/>
            <person name="Sanford J.R."/>
            <person name="Sawyer R.H."/>
            <person name="Schmidt C.J."/>
            <person name="Triplett E.W."/>
            <person name="Tuberville T.D."/>
            <person name="Venegas-Anaya M."/>
            <person name="Howard J.T."/>
            <person name="Jarvis E.D."/>
            <person name="Guillette L.J.Jr."/>
            <person name="Glenn T.C."/>
            <person name="Green R.E."/>
            <person name="Ray D.A."/>
        </authorList>
    </citation>
    <scope>NUCLEOTIDE SEQUENCE [LARGE SCALE GENOMIC DNA]</scope>
    <source>
        <strain evidence="3">KSC_2009_1</strain>
    </source>
</reference>
<dbReference type="Gene3D" id="1.10.4020.10">
    <property type="entry name" value="DNA breaking-rejoining enzymes"/>
    <property type="match status" value="1"/>
</dbReference>
<protein>
    <recommendedName>
        <fullName evidence="2">SCAN box domain-containing protein</fullName>
    </recommendedName>
</protein>
<dbReference type="PROSITE" id="PS50804">
    <property type="entry name" value="SCAN_BOX"/>
    <property type="match status" value="1"/>
</dbReference>
<feature type="region of interest" description="Disordered" evidence="1">
    <location>
        <begin position="200"/>
        <end position="267"/>
    </location>
</feature>
<proteinExistence type="predicted"/>
<organism evidence="3 4">
    <name type="scientific">Alligator mississippiensis</name>
    <name type="common">American alligator</name>
    <dbReference type="NCBI Taxonomy" id="8496"/>
    <lineage>
        <taxon>Eukaryota</taxon>
        <taxon>Metazoa</taxon>
        <taxon>Chordata</taxon>
        <taxon>Craniata</taxon>
        <taxon>Vertebrata</taxon>
        <taxon>Euteleostomi</taxon>
        <taxon>Archelosauria</taxon>
        <taxon>Archosauria</taxon>
        <taxon>Crocodylia</taxon>
        <taxon>Alligatoridae</taxon>
        <taxon>Alligatorinae</taxon>
        <taxon>Alligator</taxon>
    </lineage>
</organism>
<sequence length="290" mass="33191">MQPSGVAQVEVLTQAIQAIGQLLAVQQLQGAHQQEWIQRNAALFRMPRMTKDDDLEAYIEAFERTAIQTRLDRSQWGHQLGALVIDKAQAAYRALSREEAQDYEAVKAAILYQLEISPESCRQAFRARKPKESKRPRGLLQTLRDALQKWLPAGKFDRAGVLDQILLEQFLWDLEEDTQRWVRRHQPRSSEEALRLAEAFSNSEKERGSGQGFRVSRESSVGPPLRSLTPSPSATMQCQKQTAERRKKKKKRGGGKIEKGNTIGRHERKFCSHALPWHSRHHDNLTRLPT</sequence>
<feature type="domain" description="SCAN box" evidence="2">
    <location>
        <begin position="122"/>
        <end position="198"/>
    </location>
</feature>
<dbReference type="EMBL" id="AKHW03000678">
    <property type="protein sequence ID" value="KYO44688.1"/>
    <property type="molecule type" value="Genomic_DNA"/>
</dbReference>